<dbReference type="Pfam" id="PF08843">
    <property type="entry name" value="AbiEii"/>
    <property type="match status" value="1"/>
</dbReference>
<organism evidence="1 3">
    <name type="scientific">Legionella adelaidensis</name>
    <dbReference type="NCBI Taxonomy" id="45056"/>
    <lineage>
        <taxon>Bacteria</taxon>
        <taxon>Pseudomonadati</taxon>
        <taxon>Pseudomonadota</taxon>
        <taxon>Gammaproteobacteria</taxon>
        <taxon>Legionellales</taxon>
        <taxon>Legionellaceae</taxon>
        <taxon>Legionella</taxon>
    </lineage>
</organism>
<keyword evidence="2" id="KW-0614">Plasmid</keyword>
<evidence type="ECO:0000313" key="1">
    <source>
        <dbReference type="EMBL" id="KTC64601.1"/>
    </source>
</evidence>
<gene>
    <name evidence="1" type="ORF">Lade_1895</name>
    <name evidence="2" type="ORF">NCTC12735_01715</name>
</gene>
<evidence type="ECO:0000313" key="2">
    <source>
        <dbReference type="EMBL" id="VEH86069.1"/>
    </source>
</evidence>
<geneLocation type="plasmid" evidence="2 4">
    <name>24</name>
</geneLocation>
<dbReference type="PATRIC" id="fig|45056.6.peg.1959"/>
<evidence type="ECO:0000313" key="3">
    <source>
        <dbReference type="Proteomes" id="UP000054859"/>
    </source>
</evidence>
<dbReference type="RefSeq" id="WP_058462961.1">
    <property type="nucleotide sequence ID" value="NZ_CAAAHS010000001.1"/>
</dbReference>
<sequence length="284" mass="32566">MIPLAQIIQWRQTAPWTDDMQVEQDLILSRAIVEIFSNPFLADQLAFRGGTALHKLFFSPAARYSEDIDLVRTSKGGIKEIIDALRDCLEPWLGQPKTRQTGQSFKLFFYFNPEISASSKQKIKVEINIHENFSILDRLSKPFTVKSDWFNQDAEVNTFQLEELLATKLRALYERKKGRDAFDLWLAIKEQDFDPAKTMAVFSEYMTRGNKTITKKLFVNNLDLKLQDSAFLDDIEPLLAPRLKNNHSRPLGFITEGGQGIATEGWSLLDAVETIKYTLIDQLN</sequence>
<name>A0A0W0R0Y4_9GAMM</name>
<dbReference type="KEGG" id="ladl:NCTC12735_01715"/>
<accession>A0A0W0R0Y4</accession>
<dbReference type="STRING" id="45056.Lade_1895"/>
<dbReference type="GO" id="GO:0016740">
    <property type="term" value="F:transferase activity"/>
    <property type="evidence" value="ECO:0007669"/>
    <property type="project" value="UniProtKB-KW"/>
</dbReference>
<keyword evidence="3" id="KW-1185">Reference proteome</keyword>
<dbReference type="AlphaFoldDB" id="A0A0W0R0Y4"/>
<dbReference type="EMBL" id="LR134433">
    <property type="protein sequence ID" value="VEH86069.1"/>
    <property type="molecule type" value="Genomic_DNA"/>
</dbReference>
<dbReference type="Gene3D" id="3.10.450.620">
    <property type="entry name" value="JHP933, nucleotidyltransferase-like core domain"/>
    <property type="match status" value="1"/>
</dbReference>
<keyword evidence="2" id="KW-0808">Transferase</keyword>
<dbReference type="InterPro" id="IPR014942">
    <property type="entry name" value="AbiEii"/>
</dbReference>
<reference evidence="2 4" key="2">
    <citation type="submission" date="2018-12" db="EMBL/GenBank/DDBJ databases">
        <authorList>
            <consortium name="Pathogen Informatics"/>
        </authorList>
    </citation>
    <scope>NUCLEOTIDE SEQUENCE [LARGE SCALE GENOMIC DNA]</scope>
    <source>
        <strain evidence="2 4">NCTC12735</strain>
        <plasmid evidence="4">24</plasmid>
    </source>
</reference>
<reference evidence="1 3" key="1">
    <citation type="submission" date="2015-11" db="EMBL/GenBank/DDBJ databases">
        <title>Identification of large and diverse effector repertoires of 38 Legionella species.</title>
        <authorList>
            <person name="Burstein D."/>
            <person name="Amaro F."/>
            <person name="Zusman T."/>
            <person name="Lifshitz Z."/>
            <person name="Cohen O."/>
            <person name="Gilbert J.A."/>
            <person name="Pupko T."/>
            <person name="Shuman H.A."/>
            <person name="Segal G."/>
        </authorList>
    </citation>
    <scope>NUCLEOTIDE SEQUENCE [LARGE SCALE GENOMIC DNA]</scope>
    <source>
        <strain evidence="1 3">1762-AUS-E</strain>
    </source>
</reference>
<dbReference type="Proteomes" id="UP000054859">
    <property type="component" value="Unassembled WGS sequence"/>
</dbReference>
<proteinExistence type="predicted"/>
<dbReference type="Proteomes" id="UP000281170">
    <property type="component" value="Plasmid 24"/>
</dbReference>
<evidence type="ECO:0000313" key="4">
    <source>
        <dbReference type="Proteomes" id="UP000281170"/>
    </source>
</evidence>
<protein>
    <submittedName>
        <fullName evidence="2">Nucleotidyl transferase of uncharacterized function (DUF1814)</fullName>
    </submittedName>
</protein>
<dbReference type="EMBL" id="LNKA01000019">
    <property type="protein sequence ID" value="KTC64601.1"/>
    <property type="molecule type" value="Genomic_DNA"/>
</dbReference>
<dbReference type="OrthoDB" id="1550603at2"/>